<dbReference type="Gene3D" id="3.10.450.50">
    <property type="match status" value="1"/>
</dbReference>
<reference evidence="2 4" key="2">
    <citation type="journal article" date="2013" name="Nature">
        <title>Insights into bilaterian evolution from three spiralian genomes.</title>
        <authorList>
            <person name="Simakov O."/>
            <person name="Marletaz F."/>
            <person name="Cho S.J."/>
            <person name="Edsinger-Gonzales E."/>
            <person name="Havlak P."/>
            <person name="Hellsten U."/>
            <person name="Kuo D.H."/>
            <person name="Larsson T."/>
            <person name="Lv J."/>
            <person name="Arendt D."/>
            <person name="Savage R."/>
            <person name="Osoegawa K."/>
            <person name="de Jong P."/>
            <person name="Grimwood J."/>
            <person name="Chapman J.A."/>
            <person name="Shapiro H."/>
            <person name="Aerts A."/>
            <person name="Otillar R.P."/>
            <person name="Terry A.Y."/>
            <person name="Boore J.L."/>
            <person name="Grigoriev I.V."/>
            <person name="Lindberg D.R."/>
            <person name="Seaver E.C."/>
            <person name="Weisblat D.A."/>
            <person name="Putnam N.H."/>
            <person name="Rokhsar D.S."/>
        </authorList>
    </citation>
    <scope>NUCLEOTIDE SEQUENCE</scope>
    <source>
        <strain evidence="2 4">I ESC-2004</strain>
    </source>
</reference>
<keyword evidence="1" id="KW-1133">Transmembrane helix</keyword>
<evidence type="ECO:0008006" key="5">
    <source>
        <dbReference type="Google" id="ProtNLM"/>
    </source>
</evidence>
<dbReference type="EnsemblMetazoa" id="CapteT220910">
    <property type="protein sequence ID" value="CapteP220910"/>
    <property type="gene ID" value="CapteG220910"/>
</dbReference>
<accession>R7TIS5</accession>
<evidence type="ECO:0000313" key="2">
    <source>
        <dbReference type="EMBL" id="ELT93629.1"/>
    </source>
</evidence>
<evidence type="ECO:0000313" key="3">
    <source>
        <dbReference type="EnsemblMetazoa" id="CapteP220910"/>
    </source>
</evidence>
<dbReference type="EMBL" id="AMQN01012686">
    <property type="status" value="NOT_ANNOTATED_CDS"/>
    <property type="molecule type" value="Genomic_DNA"/>
</dbReference>
<dbReference type="Proteomes" id="UP000014760">
    <property type="component" value="Unassembled WGS sequence"/>
</dbReference>
<gene>
    <name evidence="2" type="ORF">CAPTEDRAFT_220910</name>
</gene>
<keyword evidence="4" id="KW-1185">Reference proteome</keyword>
<keyword evidence="1" id="KW-0812">Transmembrane</keyword>
<evidence type="ECO:0000256" key="1">
    <source>
        <dbReference type="SAM" id="Phobius"/>
    </source>
</evidence>
<keyword evidence="1" id="KW-0472">Membrane</keyword>
<evidence type="ECO:0000313" key="4">
    <source>
        <dbReference type="Proteomes" id="UP000014760"/>
    </source>
</evidence>
<dbReference type="InterPro" id="IPR032710">
    <property type="entry name" value="NTF2-like_dom_sf"/>
</dbReference>
<dbReference type="EMBL" id="KB309686">
    <property type="protein sequence ID" value="ELT93629.1"/>
    <property type="molecule type" value="Genomic_DNA"/>
</dbReference>
<dbReference type="HOGENOM" id="CLU_1645343_0_0_1"/>
<dbReference type="AlphaFoldDB" id="R7TIS5"/>
<reference evidence="3" key="3">
    <citation type="submission" date="2015-06" db="UniProtKB">
        <authorList>
            <consortium name="EnsemblMetazoa"/>
        </authorList>
    </citation>
    <scope>IDENTIFICATION</scope>
</reference>
<proteinExistence type="predicted"/>
<feature type="transmembrane region" description="Helical" evidence="1">
    <location>
        <begin position="12"/>
        <end position="31"/>
    </location>
</feature>
<sequence length="161" mass="18250">MSHLLWLEARKFVSMVTSSIIYVVSLLFASYTDEDRSLMDEFRVQVMEYIDAYNSGDNDRLCACYAPDAWAFFPEADIIVVPEVASAVLNRLERCGAIANLYHQLLEMHVLGTSFGFSAGIFTAVDPEGRATGRYNLDCLVNFIDVSEHWSRFVFITIKLI</sequence>
<protein>
    <recommendedName>
        <fullName evidence="5">SnoaL-like domain-containing protein</fullName>
    </recommendedName>
</protein>
<organism evidence="2">
    <name type="scientific">Capitella teleta</name>
    <name type="common">Polychaete worm</name>
    <dbReference type="NCBI Taxonomy" id="283909"/>
    <lineage>
        <taxon>Eukaryota</taxon>
        <taxon>Metazoa</taxon>
        <taxon>Spiralia</taxon>
        <taxon>Lophotrochozoa</taxon>
        <taxon>Annelida</taxon>
        <taxon>Polychaeta</taxon>
        <taxon>Sedentaria</taxon>
        <taxon>Scolecida</taxon>
        <taxon>Capitellidae</taxon>
        <taxon>Capitella</taxon>
    </lineage>
</organism>
<dbReference type="SUPFAM" id="SSF54427">
    <property type="entry name" value="NTF2-like"/>
    <property type="match status" value="1"/>
</dbReference>
<name>R7TIS5_CAPTE</name>
<reference evidence="4" key="1">
    <citation type="submission" date="2012-12" db="EMBL/GenBank/DDBJ databases">
        <authorList>
            <person name="Hellsten U."/>
            <person name="Grimwood J."/>
            <person name="Chapman J.A."/>
            <person name="Shapiro H."/>
            <person name="Aerts A."/>
            <person name="Otillar R.P."/>
            <person name="Terry A.Y."/>
            <person name="Boore J.L."/>
            <person name="Simakov O."/>
            <person name="Marletaz F."/>
            <person name="Cho S.-J."/>
            <person name="Edsinger-Gonzales E."/>
            <person name="Havlak P."/>
            <person name="Kuo D.-H."/>
            <person name="Larsson T."/>
            <person name="Lv J."/>
            <person name="Arendt D."/>
            <person name="Savage R."/>
            <person name="Osoegawa K."/>
            <person name="de Jong P."/>
            <person name="Lindberg D.R."/>
            <person name="Seaver E.C."/>
            <person name="Weisblat D.A."/>
            <person name="Putnam N.H."/>
            <person name="Grigoriev I.V."/>
            <person name="Rokhsar D.S."/>
        </authorList>
    </citation>
    <scope>NUCLEOTIDE SEQUENCE</scope>
    <source>
        <strain evidence="4">I ESC-2004</strain>
    </source>
</reference>